<reference evidence="2" key="1">
    <citation type="journal article" date="2023" name="Front. Plant Sci.">
        <title>Chromosomal-level genome assembly of Melastoma candidum provides insights into trichome evolution.</title>
        <authorList>
            <person name="Zhong Y."/>
            <person name="Wu W."/>
            <person name="Sun C."/>
            <person name="Zou P."/>
            <person name="Liu Y."/>
            <person name="Dai S."/>
            <person name="Zhou R."/>
        </authorList>
    </citation>
    <scope>NUCLEOTIDE SEQUENCE [LARGE SCALE GENOMIC DNA]</scope>
</reference>
<proteinExistence type="predicted"/>
<evidence type="ECO:0000313" key="1">
    <source>
        <dbReference type="EMBL" id="KAI4319414.1"/>
    </source>
</evidence>
<organism evidence="1 2">
    <name type="scientific">Melastoma candidum</name>
    <dbReference type="NCBI Taxonomy" id="119954"/>
    <lineage>
        <taxon>Eukaryota</taxon>
        <taxon>Viridiplantae</taxon>
        <taxon>Streptophyta</taxon>
        <taxon>Embryophyta</taxon>
        <taxon>Tracheophyta</taxon>
        <taxon>Spermatophyta</taxon>
        <taxon>Magnoliopsida</taxon>
        <taxon>eudicotyledons</taxon>
        <taxon>Gunneridae</taxon>
        <taxon>Pentapetalae</taxon>
        <taxon>rosids</taxon>
        <taxon>malvids</taxon>
        <taxon>Myrtales</taxon>
        <taxon>Melastomataceae</taxon>
        <taxon>Melastomatoideae</taxon>
        <taxon>Melastomateae</taxon>
        <taxon>Melastoma</taxon>
    </lineage>
</organism>
<gene>
    <name evidence="1" type="ORF">MLD38_033013</name>
</gene>
<comment type="caution">
    <text evidence="1">The sequence shown here is derived from an EMBL/GenBank/DDBJ whole genome shotgun (WGS) entry which is preliminary data.</text>
</comment>
<protein>
    <submittedName>
        <fullName evidence="1">Uncharacterized protein</fullName>
    </submittedName>
</protein>
<keyword evidence="2" id="KW-1185">Reference proteome</keyword>
<dbReference type="Proteomes" id="UP001057402">
    <property type="component" value="Chromosome 10"/>
</dbReference>
<dbReference type="EMBL" id="CM042889">
    <property type="protein sequence ID" value="KAI4319414.1"/>
    <property type="molecule type" value="Genomic_DNA"/>
</dbReference>
<sequence>MWRRRSDPGDDPDTDVSISEDEDFDEGSSSYCVSLGGGNSQKRQDGIQVLFQLERLRGTPVSVDGGIAASMTRSDLQSQEGQGKHDDDVMRFGDNGGFSPSRKDDFPCNSGDEEIASDDEDEEYARLVSSINRGECPVSGSRKKEREEPISEDFKDDCDALQKVQDPAEKSEKFVAKTTEYPSADELEDFDEQHGNRSVLMLPTTTTFPGGHVRQSIADFLDGLQENTSLPEGNLMTGKKRKKVSCGGDIEREVTDTKFLDELMPDPIGSTSCSSGEESNHNTYNLPRSHHDRSTMTERFQEILDCSSLANVDSLYSVQKTSSSGIFGQLQRVIQSQKDADIEFLKMMQEGGYDKTFSDVLILSKQLDAKLTVCQCSLVGNQENPLSSQDLEANSCTRERTVIFSLRVCNSVDLEIGNLIRIYPPWLGVGLGNGHDHNQSMILCTYYSQDWGRFLGNPSNRVGQGCVPSLISILLPGLQALAGRWIAFADKDNNMTVVNPWLPEASTSRRCSIVLMNPFAASFRVVQNDFLMIRDGGHIHQDSRQSGFAELVYGIWNCAINDSEMKRNVACF</sequence>
<name>A0ACB9M7P1_9MYRT</name>
<evidence type="ECO:0000313" key="2">
    <source>
        <dbReference type="Proteomes" id="UP001057402"/>
    </source>
</evidence>
<accession>A0ACB9M7P1</accession>